<proteinExistence type="inferred from homology"/>
<keyword evidence="5 8" id="KW-0547">Nucleotide-binding</keyword>
<comment type="caution">
    <text evidence="10">The sequence shown here is derived from an EMBL/GenBank/DDBJ whole genome shotgun (WGS) entry which is preliminary data.</text>
</comment>
<evidence type="ECO:0000256" key="1">
    <source>
        <dbReference type="ARBA" id="ARBA00022490"/>
    </source>
</evidence>
<keyword evidence="6 8" id="KW-0418">Kinase</keyword>
<dbReference type="GO" id="GO:0055129">
    <property type="term" value="P:L-proline biosynthetic process"/>
    <property type="evidence" value="ECO:0007669"/>
    <property type="project" value="UniProtKB-UniRule"/>
</dbReference>
<evidence type="ECO:0000256" key="2">
    <source>
        <dbReference type="ARBA" id="ARBA00022605"/>
    </source>
</evidence>
<keyword evidence="1 8" id="KW-0963">Cytoplasm</keyword>
<comment type="subcellular location">
    <subcellularLocation>
        <location evidence="8">Cytoplasm</location>
    </subcellularLocation>
</comment>
<comment type="catalytic activity">
    <reaction evidence="8">
        <text>L-glutamate + ATP = L-glutamyl 5-phosphate + ADP</text>
        <dbReference type="Rhea" id="RHEA:14877"/>
        <dbReference type="ChEBI" id="CHEBI:29985"/>
        <dbReference type="ChEBI" id="CHEBI:30616"/>
        <dbReference type="ChEBI" id="CHEBI:58274"/>
        <dbReference type="ChEBI" id="CHEBI:456216"/>
        <dbReference type="EC" id="2.7.2.11"/>
    </reaction>
</comment>
<dbReference type="GO" id="GO:0005524">
    <property type="term" value="F:ATP binding"/>
    <property type="evidence" value="ECO:0007669"/>
    <property type="project" value="UniProtKB-KW"/>
</dbReference>
<dbReference type="Pfam" id="PF01472">
    <property type="entry name" value="PUA"/>
    <property type="match status" value="1"/>
</dbReference>
<dbReference type="PROSITE" id="PS00902">
    <property type="entry name" value="GLUTAMATE_5_KINASE"/>
    <property type="match status" value="1"/>
</dbReference>
<dbReference type="EMBL" id="JOPB01000007">
    <property type="protein sequence ID" value="OUI78422.1"/>
    <property type="molecule type" value="Genomic_DNA"/>
</dbReference>
<evidence type="ECO:0000256" key="5">
    <source>
        <dbReference type="ARBA" id="ARBA00022741"/>
    </source>
</evidence>
<dbReference type="InterPro" id="IPR011529">
    <property type="entry name" value="Glu_5kinase"/>
</dbReference>
<keyword evidence="4 8" id="KW-0808">Transferase</keyword>
<evidence type="ECO:0000313" key="10">
    <source>
        <dbReference type="EMBL" id="OUI78422.1"/>
    </source>
</evidence>
<reference evidence="11" key="1">
    <citation type="submission" date="2014-06" db="EMBL/GenBank/DDBJ databases">
        <authorList>
            <person name="Winans N.J."/>
            <person name="Newell P.D."/>
            <person name="Douglas A.E."/>
        </authorList>
    </citation>
    <scope>NUCLEOTIDE SEQUENCE [LARGE SCALE GENOMIC DNA]</scope>
    <source>
        <strain evidence="11">DmL_052</strain>
    </source>
</reference>
<feature type="domain" description="PUA" evidence="9">
    <location>
        <begin position="282"/>
        <end position="364"/>
    </location>
</feature>
<dbReference type="InterPro" id="IPR041739">
    <property type="entry name" value="G5K_ProB"/>
</dbReference>
<dbReference type="InterPro" id="IPR036393">
    <property type="entry name" value="AceGlu_kinase-like_sf"/>
</dbReference>
<dbReference type="UniPathway" id="UPA00098">
    <property type="reaction ID" value="UER00359"/>
</dbReference>
<dbReference type="AlphaFoldDB" id="A0A251ZUU4"/>
<dbReference type="SUPFAM" id="SSF53633">
    <property type="entry name" value="Carbamate kinase-like"/>
    <property type="match status" value="1"/>
</dbReference>
<dbReference type="GO" id="GO:0004349">
    <property type="term" value="F:glutamate 5-kinase activity"/>
    <property type="evidence" value="ECO:0007669"/>
    <property type="project" value="UniProtKB-UniRule"/>
</dbReference>
<dbReference type="PRINTS" id="PR00474">
    <property type="entry name" value="GLU5KINASE"/>
</dbReference>
<dbReference type="PANTHER" id="PTHR43654">
    <property type="entry name" value="GLUTAMATE 5-KINASE"/>
    <property type="match status" value="1"/>
</dbReference>
<dbReference type="GO" id="GO:0005829">
    <property type="term" value="C:cytosol"/>
    <property type="evidence" value="ECO:0007669"/>
    <property type="project" value="TreeGrafter"/>
</dbReference>
<keyword evidence="7 8" id="KW-0067">ATP-binding</keyword>
<comment type="function">
    <text evidence="8">Catalyzes the transfer of a phosphate group to glutamate to form L-glutamate 5-phosphate.</text>
</comment>
<dbReference type="SUPFAM" id="SSF88697">
    <property type="entry name" value="PUA domain-like"/>
    <property type="match status" value="1"/>
</dbReference>
<evidence type="ECO:0000256" key="3">
    <source>
        <dbReference type="ARBA" id="ARBA00022650"/>
    </source>
</evidence>
<feature type="binding site" evidence="8">
    <location>
        <begin position="217"/>
        <end position="223"/>
    </location>
    <ligand>
        <name>ATP</name>
        <dbReference type="ChEBI" id="CHEBI:30616"/>
    </ligand>
</feature>
<comment type="similarity">
    <text evidence="8">Belongs to the glutamate 5-kinase family.</text>
</comment>
<dbReference type="NCBIfam" id="TIGR01027">
    <property type="entry name" value="proB"/>
    <property type="match status" value="1"/>
</dbReference>
<dbReference type="Gene3D" id="2.30.130.10">
    <property type="entry name" value="PUA domain"/>
    <property type="match status" value="1"/>
</dbReference>
<comment type="pathway">
    <text evidence="8">Amino-acid biosynthesis; L-proline biosynthesis; L-glutamate 5-semialdehyde from L-glutamate: step 1/2.</text>
</comment>
<gene>
    <name evidence="8" type="primary">proB</name>
    <name evidence="10" type="ORF">HK18_10380</name>
</gene>
<dbReference type="InterPro" id="IPR001057">
    <property type="entry name" value="Glu/AcGlu_kinase"/>
</dbReference>
<dbReference type="Pfam" id="PF00696">
    <property type="entry name" value="AA_kinase"/>
    <property type="match status" value="1"/>
</dbReference>
<dbReference type="InterPro" id="IPR002478">
    <property type="entry name" value="PUA"/>
</dbReference>
<accession>A0A251ZUU4</accession>
<dbReference type="Gene3D" id="3.40.1160.10">
    <property type="entry name" value="Acetylglutamate kinase-like"/>
    <property type="match status" value="2"/>
</dbReference>
<dbReference type="PIRSF" id="PIRSF000729">
    <property type="entry name" value="GK"/>
    <property type="match status" value="1"/>
</dbReference>
<dbReference type="Proteomes" id="UP000194946">
    <property type="component" value="Unassembled WGS sequence"/>
</dbReference>
<feature type="binding site" evidence="8">
    <location>
        <position position="143"/>
    </location>
    <ligand>
        <name>substrate</name>
    </ligand>
</feature>
<dbReference type="PROSITE" id="PS50890">
    <property type="entry name" value="PUA"/>
    <property type="match status" value="1"/>
</dbReference>
<organism evidence="10 11">
    <name type="scientific">Commensalibacter intestini</name>
    <dbReference type="NCBI Taxonomy" id="479936"/>
    <lineage>
        <taxon>Bacteria</taxon>
        <taxon>Pseudomonadati</taxon>
        <taxon>Pseudomonadota</taxon>
        <taxon>Alphaproteobacteria</taxon>
        <taxon>Acetobacterales</taxon>
        <taxon>Acetobacteraceae</taxon>
    </lineage>
</organism>
<dbReference type="InterPro" id="IPR036974">
    <property type="entry name" value="PUA_sf"/>
</dbReference>
<keyword evidence="3 8" id="KW-0641">Proline biosynthesis</keyword>
<name>A0A251ZUU4_9PROT</name>
<dbReference type="EC" id="2.7.2.11" evidence="8"/>
<dbReference type="InterPro" id="IPR019797">
    <property type="entry name" value="Glutamate_5-kinase_CS"/>
</dbReference>
<evidence type="ECO:0000256" key="6">
    <source>
        <dbReference type="ARBA" id="ARBA00022777"/>
    </source>
</evidence>
<dbReference type="InterPro" id="IPR005715">
    <property type="entry name" value="Glu_5kinase/COase_Synthase"/>
</dbReference>
<dbReference type="InterPro" id="IPR001048">
    <property type="entry name" value="Asp/Glu/Uridylate_kinase"/>
</dbReference>
<keyword evidence="2 8" id="KW-0028">Amino-acid biosynthesis</keyword>
<dbReference type="PANTHER" id="PTHR43654:SF1">
    <property type="entry name" value="ISOPENTENYL PHOSPHATE KINASE"/>
    <property type="match status" value="1"/>
</dbReference>
<evidence type="ECO:0000256" key="4">
    <source>
        <dbReference type="ARBA" id="ARBA00022679"/>
    </source>
</evidence>
<dbReference type="HAMAP" id="MF_00456">
    <property type="entry name" value="ProB"/>
    <property type="match status" value="1"/>
</dbReference>
<dbReference type="CDD" id="cd21157">
    <property type="entry name" value="PUA_G5K"/>
    <property type="match status" value="1"/>
</dbReference>
<dbReference type="SMART" id="SM00359">
    <property type="entry name" value="PUA"/>
    <property type="match status" value="1"/>
</dbReference>
<keyword evidence="11" id="KW-1185">Reference proteome</keyword>
<sequence>MQTPQLNKARRIVIKIGSALLVDGQNACIRQSWLQSVIKDIAKLRQQNCDVLVVSSGAIALARYTFNLNRHKLRLAEKQAAAAIGQIKLAQAWSENFSVHDITTAQILLTLEDTETRLHYLNARSALDTLLKLGCIPIINENDTVATSEIRFGDNDRLAARVAEMVGADQLILLSDIDGLYTADPKTDPNAKHLPIIKEITPEIMAMGGKAPTGYSSGGMATKLAAGNIATTAGCAMAIAFGKLQHPLKALQEGARCSWFLPNTSTYSARKRWIAGGITTKGIVYIDQGAQNALYAGKSLLPVGIKKIDGYFQRGDLIKIANKEGLIIGSGVTAYDSSELNQIIGLHTEEINNSLGWEGPDEVIHHDDMVLPSPSSTSAEANAE</sequence>
<evidence type="ECO:0000256" key="7">
    <source>
        <dbReference type="ARBA" id="ARBA00022840"/>
    </source>
</evidence>
<feature type="binding site" evidence="8">
    <location>
        <position position="155"/>
    </location>
    <ligand>
        <name>substrate</name>
    </ligand>
</feature>
<dbReference type="RefSeq" id="WP_008853102.1">
    <property type="nucleotide sequence ID" value="NZ_JOPB01000007.1"/>
</dbReference>
<feature type="binding site" evidence="8">
    <location>
        <position position="56"/>
    </location>
    <ligand>
        <name>substrate</name>
    </ligand>
</feature>
<dbReference type="InterPro" id="IPR015947">
    <property type="entry name" value="PUA-like_sf"/>
</dbReference>
<feature type="binding site" evidence="8">
    <location>
        <position position="15"/>
    </location>
    <ligand>
        <name>ATP</name>
        <dbReference type="ChEBI" id="CHEBI:30616"/>
    </ligand>
</feature>
<evidence type="ECO:0000256" key="8">
    <source>
        <dbReference type="HAMAP-Rule" id="MF_00456"/>
    </source>
</evidence>
<evidence type="ECO:0000313" key="11">
    <source>
        <dbReference type="Proteomes" id="UP000194946"/>
    </source>
</evidence>
<feature type="binding site" evidence="8">
    <location>
        <begin position="175"/>
        <end position="176"/>
    </location>
    <ligand>
        <name>ATP</name>
        <dbReference type="ChEBI" id="CHEBI:30616"/>
    </ligand>
</feature>
<dbReference type="GO" id="GO:0003723">
    <property type="term" value="F:RNA binding"/>
    <property type="evidence" value="ECO:0007669"/>
    <property type="project" value="InterPro"/>
</dbReference>
<dbReference type="FunFam" id="3.40.1160.10:FF:000018">
    <property type="entry name" value="Glutamate 5-kinase"/>
    <property type="match status" value="1"/>
</dbReference>
<protein>
    <recommendedName>
        <fullName evidence="8">Glutamate 5-kinase</fullName>
        <ecNumber evidence="8">2.7.2.11</ecNumber>
    </recommendedName>
    <alternativeName>
        <fullName evidence="8">Gamma-glutamyl kinase</fullName>
        <shortName evidence="8">GK</shortName>
    </alternativeName>
</protein>
<dbReference type="CDD" id="cd04242">
    <property type="entry name" value="AAK_G5K_ProB"/>
    <property type="match status" value="1"/>
</dbReference>
<evidence type="ECO:0000259" key="9">
    <source>
        <dbReference type="SMART" id="SM00359"/>
    </source>
</evidence>